<organism evidence="2">
    <name type="scientific">viral metagenome</name>
    <dbReference type="NCBI Taxonomy" id="1070528"/>
    <lineage>
        <taxon>unclassified sequences</taxon>
        <taxon>metagenomes</taxon>
        <taxon>organismal metagenomes</taxon>
    </lineage>
</organism>
<proteinExistence type="predicted"/>
<reference evidence="2" key="1">
    <citation type="submission" date="2020-03" db="EMBL/GenBank/DDBJ databases">
        <title>The deep terrestrial virosphere.</title>
        <authorList>
            <person name="Holmfeldt K."/>
            <person name="Nilsson E."/>
            <person name="Simone D."/>
            <person name="Lopez-Fernandez M."/>
            <person name="Wu X."/>
            <person name="de Brujin I."/>
            <person name="Lundin D."/>
            <person name="Andersson A."/>
            <person name="Bertilsson S."/>
            <person name="Dopson M."/>
        </authorList>
    </citation>
    <scope>NUCLEOTIDE SEQUENCE</scope>
    <source>
        <strain evidence="2">MM415A00691</strain>
        <strain evidence="1">MM415B00267</strain>
    </source>
</reference>
<gene>
    <name evidence="2" type="ORF">MM415A00691_0002</name>
    <name evidence="1" type="ORF">MM415B00267_0075</name>
</gene>
<protein>
    <submittedName>
        <fullName evidence="2">Putative lambda recombination protein</fullName>
    </submittedName>
</protein>
<sequence length="56" mass="6793">MAKYTLYMIDRYGRERVDELIRLKRAGRKYSQSELLELRTKYISKIKELRKAKGLL</sequence>
<dbReference type="EMBL" id="MT142429">
    <property type="protein sequence ID" value="QJA80608.1"/>
    <property type="molecule type" value="Genomic_DNA"/>
</dbReference>
<dbReference type="AlphaFoldDB" id="A0A6M3KGK6"/>
<evidence type="ECO:0000313" key="2">
    <source>
        <dbReference type="EMBL" id="QJA80608.1"/>
    </source>
</evidence>
<accession>A0A6M3KGK6</accession>
<dbReference type="EMBL" id="MT141567">
    <property type="protein sequence ID" value="QJA67249.1"/>
    <property type="molecule type" value="Genomic_DNA"/>
</dbReference>
<evidence type="ECO:0000313" key="1">
    <source>
        <dbReference type="EMBL" id="QJA67249.1"/>
    </source>
</evidence>
<name>A0A6M3KGK6_9ZZZZ</name>